<feature type="domain" description="HTH tetR-type" evidence="3">
    <location>
        <begin position="10"/>
        <end position="69"/>
    </location>
</feature>
<dbReference type="GO" id="GO:0000976">
    <property type="term" value="F:transcription cis-regulatory region binding"/>
    <property type="evidence" value="ECO:0007669"/>
    <property type="project" value="TreeGrafter"/>
</dbReference>
<organism evidence="4 5">
    <name type="scientific">Stappia taiwanensis</name>
    <dbReference type="NCBI Taxonomy" id="992267"/>
    <lineage>
        <taxon>Bacteria</taxon>
        <taxon>Pseudomonadati</taxon>
        <taxon>Pseudomonadota</taxon>
        <taxon>Alphaproteobacteria</taxon>
        <taxon>Hyphomicrobiales</taxon>
        <taxon>Stappiaceae</taxon>
        <taxon>Stappia</taxon>
    </lineage>
</organism>
<evidence type="ECO:0000313" key="4">
    <source>
        <dbReference type="EMBL" id="MBA4612922.1"/>
    </source>
</evidence>
<proteinExistence type="predicted"/>
<keyword evidence="1 2" id="KW-0238">DNA-binding</keyword>
<dbReference type="AlphaFoldDB" id="A0A838XRI5"/>
<dbReference type="PRINTS" id="PR00455">
    <property type="entry name" value="HTHTETR"/>
</dbReference>
<dbReference type="InterPro" id="IPR001647">
    <property type="entry name" value="HTH_TetR"/>
</dbReference>
<accession>A0A838XRI5</accession>
<dbReference type="GO" id="GO:0003700">
    <property type="term" value="F:DNA-binding transcription factor activity"/>
    <property type="evidence" value="ECO:0007669"/>
    <property type="project" value="TreeGrafter"/>
</dbReference>
<gene>
    <name evidence="4" type="ORF">H1W37_14765</name>
</gene>
<feature type="DNA-binding region" description="H-T-H motif" evidence="2">
    <location>
        <begin position="32"/>
        <end position="51"/>
    </location>
</feature>
<dbReference type="PANTHER" id="PTHR30055:SF181">
    <property type="entry name" value="BLR6905 PROTEIN"/>
    <property type="match status" value="1"/>
</dbReference>
<dbReference type="Pfam" id="PF00440">
    <property type="entry name" value="TetR_N"/>
    <property type="match status" value="1"/>
</dbReference>
<dbReference type="EMBL" id="JACEON010000014">
    <property type="protein sequence ID" value="MBA4612922.1"/>
    <property type="molecule type" value="Genomic_DNA"/>
</dbReference>
<evidence type="ECO:0000256" key="1">
    <source>
        <dbReference type="ARBA" id="ARBA00023125"/>
    </source>
</evidence>
<comment type="caution">
    <text evidence="4">The sequence shown here is derived from an EMBL/GenBank/DDBJ whole genome shotgun (WGS) entry which is preliminary data.</text>
</comment>
<dbReference type="Proteomes" id="UP000559404">
    <property type="component" value="Unassembled WGS sequence"/>
</dbReference>
<reference evidence="4 5" key="2">
    <citation type="submission" date="2020-08" db="EMBL/GenBank/DDBJ databases">
        <title>Stappia taiwanensis sp. nov., isolated from a coastal thermal spring.</title>
        <authorList>
            <person name="Kampfer P."/>
        </authorList>
    </citation>
    <scope>NUCLEOTIDE SEQUENCE [LARGE SCALE GENOMIC DNA]</scope>
    <source>
        <strain evidence="4 5">DSM 23284</strain>
    </source>
</reference>
<dbReference type="PROSITE" id="PS50977">
    <property type="entry name" value="HTH_TETR_2"/>
    <property type="match status" value="1"/>
</dbReference>
<dbReference type="InterPro" id="IPR050109">
    <property type="entry name" value="HTH-type_TetR-like_transc_reg"/>
</dbReference>
<dbReference type="Gene3D" id="1.10.357.10">
    <property type="entry name" value="Tetracycline Repressor, domain 2"/>
    <property type="match status" value="1"/>
</dbReference>
<name>A0A838XRI5_9HYPH</name>
<evidence type="ECO:0000256" key="2">
    <source>
        <dbReference type="PROSITE-ProRule" id="PRU00335"/>
    </source>
</evidence>
<protein>
    <submittedName>
        <fullName evidence="4">TetR/AcrR family transcriptional regulator</fullName>
    </submittedName>
</protein>
<dbReference type="InterPro" id="IPR009057">
    <property type="entry name" value="Homeodomain-like_sf"/>
</dbReference>
<sequence length="214" mass="25143">MTEKKRLSPQERERQIVDEAIRFFAEQGFGGQTRELAKRLGITQPLLYRYFSSKEALIERVYQDVFVGRWKENWQSLITDRSRPIRQRLLRLYGEYAEVIDNREWVRILILAGMKGESLNRRYLDQVREKIIEPLCREMRFEAGLPDPDTLPLDEAERDLVWSFHGTFIYRGIRKWVYGIPVMEDSDTIVETAVTAFLEGAPAALSEILADRLD</sequence>
<evidence type="ECO:0000259" key="3">
    <source>
        <dbReference type="PROSITE" id="PS50977"/>
    </source>
</evidence>
<dbReference type="SUPFAM" id="SSF46689">
    <property type="entry name" value="Homeodomain-like"/>
    <property type="match status" value="1"/>
</dbReference>
<dbReference type="PANTHER" id="PTHR30055">
    <property type="entry name" value="HTH-TYPE TRANSCRIPTIONAL REGULATOR RUTR"/>
    <property type="match status" value="1"/>
</dbReference>
<reference evidence="4 5" key="1">
    <citation type="submission" date="2020-07" db="EMBL/GenBank/DDBJ databases">
        <authorList>
            <person name="Li M."/>
        </authorList>
    </citation>
    <scope>NUCLEOTIDE SEQUENCE [LARGE SCALE GENOMIC DNA]</scope>
    <source>
        <strain evidence="4 5">DSM 23284</strain>
    </source>
</reference>
<evidence type="ECO:0000313" key="5">
    <source>
        <dbReference type="Proteomes" id="UP000559404"/>
    </source>
</evidence>
<keyword evidence="5" id="KW-1185">Reference proteome</keyword>